<gene>
    <name evidence="2" type="ORF">GSTENG00030347001</name>
</gene>
<reference evidence="2" key="1">
    <citation type="journal article" date="2004" name="Nature">
        <title>Genome duplication in the teleost fish Tetraodon nigroviridis reveals the early vertebrate proto-karyotype.</title>
        <authorList>
            <person name="Jaillon O."/>
            <person name="Aury J.-M."/>
            <person name="Brunet F."/>
            <person name="Petit J.-L."/>
            <person name="Stange-Thomann N."/>
            <person name="Mauceli E."/>
            <person name="Bouneau L."/>
            <person name="Fischer C."/>
            <person name="Ozouf-Costaz C."/>
            <person name="Bernot A."/>
            <person name="Nicaud S."/>
            <person name="Jaffe D."/>
            <person name="Fisher S."/>
            <person name="Lutfalla G."/>
            <person name="Dossat C."/>
            <person name="Segurens B."/>
            <person name="Dasilva C."/>
            <person name="Salanoubat M."/>
            <person name="Levy M."/>
            <person name="Boudet N."/>
            <person name="Castellano S."/>
            <person name="Anthouard V."/>
            <person name="Jubin C."/>
            <person name="Castelli V."/>
            <person name="Katinka M."/>
            <person name="Vacherie B."/>
            <person name="Biemont C."/>
            <person name="Skalli Z."/>
            <person name="Cattolico L."/>
            <person name="Poulain J."/>
            <person name="De Berardinis V."/>
            <person name="Cruaud C."/>
            <person name="Duprat S."/>
            <person name="Brottier P."/>
            <person name="Coutanceau J.-P."/>
            <person name="Gouzy J."/>
            <person name="Parra G."/>
            <person name="Lardier G."/>
            <person name="Chapple C."/>
            <person name="McKernan K.J."/>
            <person name="McEwan P."/>
            <person name="Bosak S."/>
            <person name="Kellis M."/>
            <person name="Volff J.-N."/>
            <person name="Guigo R."/>
            <person name="Zody M.C."/>
            <person name="Mesirov J."/>
            <person name="Lindblad-Toh K."/>
            <person name="Birren B."/>
            <person name="Nusbaum C."/>
            <person name="Kahn D."/>
            <person name="Robinson-Rechavi M."/>
            <person name="Laudet V."/>
            <person name="Schachter V."/>
            <person name="Quetier F."/>
            <person name="Saurin W."/>
            <person name="Scarpelli C."/>
            <person name="Wincker P."/>
            <person name="Lander E.S."/>
            <person name="Weissenbach J."/>
            <person name="Roest Crollius H."/>
        </authorList>
    </citation>
    <scope>NUCLEOTIDE SEQUENCE [LARGE SCALE GENOMIC DNA]</scope>
</reference>
<dbReference type="KEGG" id="tng:GSTEN00030347G001"/>
<organism evidence="2">
    <name type="scientific">Tetraodon nigroviridis</name>
    <name type="common">Spotted green pufferfish</name>
    <name type="synonym">Chelonodon nigroviridis</name>
    <dbReference type="NCBI Taxonomy" id="99883"/>
    <lineage>
        <taxon>Eukaryota</taxon>
        <taxon>Metazoa</taxon>
        <taxon>Chordata</taxon>
        <taxon>Craniata</taxon>
        <taxon>Vertebrata</taxon>
        <taxon>Euteleostomi</taxon>
        <taxon>Actinopterygii</taxon>
        <taxon>Neopterygii</taxon>
        <taxon>Teleostei</taxon>
        <taxon>Neoteleostei</taxon>
        <taxon>Acanthomorphata</taxon>
        <taxon>Eupercaria</taxon>
        <taxon>Tetraodontiformes</taxon>
        <taxon>Tetradontoidea</taxon>
        <taxon>Tetraodontidae</taxon>
        <taxon>Tetraodon</taxon>
    </lineage>
</organism>
<reference evidence="2" key="2">
    <citation type="submission" date="2004-02" db="EMBL/GenBank/DDBJ databases">
        <authorList>
            <consortium name="Genoscope"/>
            <consortium name="Whitehead Institute Centre for Genome Research"/>
        </authorList>
    </citation>
    <scope>NUCLEOTIDE SEQUENCE</scope>
</reference>
<dbReference type="AlphaFoldDB" id="Q4RR27"/>
<sequence length="87" mass="10109">MKKFVTIVLRGLVSLSKESPIWAKEHHRPLKKDSRKKRRASKRARAMGRRSLVRAVGISPLVHHSDRCCLRRQSRCLVTWSAAFVYI</sequence>
<feature type="region of interest" description="Disordered" evidence="1">
    <location>
        <begin position="25"/>
        <end position="46"/>
    </location>
</feature>
<name>Q4RR27_TETNG</name>
<protein>
    <submittedName>
        <fullName evidence="2">Chromosome 14 SCAF15003, whole genome shotgun sequence</fullName>
    </submittedName>
</protein>
<evidence type="ECO:0000256" key="1">
    <source>
        <dbReference type="SAM" id="MobiDB-lite"/>
    </source>
</evidence>
<evidence type="ECO:0000313" key="2">
    <source>
        <dbReference type="EMBL" id="CAG09155.1"/>
    </source>
</evidence>
<dbReference type="EMBL" id="CAAE01015003">
    <property type="protein sequence ID" value="CAG09155.1"/>
    <property type="molecule type" value="Genomic_DNA"/>
</dbReference>
<accession>Q4RR27</accession>
<proteinExistence type="predicted"/>